<evidence type="ECO:0000256" key="4">
    <source>
        <dbReference type="ARBA" id="ARBA00022475"/>
    </source>
</evidence>
<sequence length="241" mass="24867">MATVPVSGMPQERTRLFPAAALALVAEALLLGGALVFLTHKAPAPVELPPTTLTLAAPPAPTPPTPPTPPAPKPVVPTPPKLQTPPVRPVVPVHHLVTHTPPPKPAVAPPLQPVQAPAPVTPSVAPTEPAPAPPPVPAPSAAPTTASPSFEGALRAAIQAALRYPESARMAGMSGRTRVAFQYRDGVVSDVRVIVPSGLGLLDRAAVAAVRDAAYPKPDPDFVGKTLSEQLWVTFDLDRPD</sequence>
<evidence type="ECO:0000256" key="8">
    <source>
        <dbReference type="ARBA" id="ARBA00022989"/>
    </source>
</evidence>
<dbReference type="NCBIfam" id="TIGR01352">
    <property type="entry name" value="tonB_Cterm"/>
    <property type="match status" value="1"/>
</dbReference>
<dbReference type="EMBL" id="CP010027">
    <property type="protein sequence ID" value="AJZ62494.1"/>
    <property type="molecule type" value="Genomic_DNA"/>
</dbReference>
<feature type="transmembrane region" description="Helical" evidence="11">
    <location>
        <begin position="16"/>
        <end position="38"/>
    </location>
</feature>
<reference evidence="13 14" key="1">
    <citation type="journal article" date="2015" name="Genome Announc.">
        <title>Complete genome sequences for 59 burkholderia isolates, both pathogenic and near neighbor.</title>
        <authorList>
            <person name="Johnson S.L."/>
            <person name="Bishop-Lilly K.A."/>
            <person name="Ladner J.T."/>
            <person name="Daligault H.E."/>
            <person name="Davenport K.W."/>
            <person name="Jaissle J."/>
            <person name="Frey K.G."/>
            <person name="Koroleva G.I."/>
            <person name="Bruce D.C."/>
            <person name="Coyne S.R."/>
            <person name="Broomall S.M."/>
            <person name="Li P.E."/>
            <person name="Teshima H."/>
            <person name="Gibbons H.S."/>
            <person name="Palacios G.F."/>
            <person name="Rosenzweig C.N."/>
            <person name="Redden C.L."/>
            <person name="Xu Y."/>
            <person name="Minogue T.D."/>
            <person name="Chain P.S."/>
        </authorList>
    </citation>
    <scope>NUCLEOTIDE SEQUENCE [LARGE SCALE GENOMIC DNA]</scope>
    <source>
        <strain evidence="13 14">ATCC BAA-463</strain>
    </source>
</reference>
<dbReference type="GO" id="GO:0098797">
    <property type="term" value="C:plasma membrane protein complex"/>
    <property type="evidence" value="ECO:0007669"/>
    <property type="project" value="TreeGrafter"/>
</dbReference>
<dbReference type="InterPro" id="IPR006260">
    <property type="entry name" value="TonB/TolA_C"/>
</dbReference>
<dbReference type="PANTHER" id="PTHR33446:SF2">
    <property type="entry name" value="PROTEIN TONB"/>
    <property type="match status" value="1"/>
</dbReference>
<evidence type="ECO:0000256" key="3">
    <source>
        <dbReference type="ARBA" id="ARBA00022448"/>
    </source>
</evidence>
<keyword evidence="7" id="KW-0653">Protein transport</keyword>
<comment type="subcellular location">
    <subcellularLocation>
        <location evidence="1">Cell inner membrane</location>
        <topology evidence="1">Single-pass membrane protein</topology>
        <orientation evidence="1">Periplasmic side</orientation>
    </subcellularLocation>
</comment>
<dbReference type="GeneID" id="66518896"/>
<gene>
    <name evidence="13" type="ORF">OI25_5038</name>
</gene>
<dbReference type="GO" id="GO:0031992">
    <property type="term" value="F:energy transducer activity"/>
    <property type="evidence" value="ECO:0007669"/>
    <property type="project" value="TreeGrafter"/>
</dbReference>
<feature type="compositionally biased region" description="Pro residues" evidence="10">
    <location>
        <begin position="100"/>
        <end position="112"/>
    </location>
</feature>
<dbReference type="PRINTS" id="PR01217">
    <property type="entry name" value="PRICHEXTENSN"/>
</dbReference>
<keyword evidence="9 11" id="KW-0472">Membrane</keyword>
<evidence type="ECO:0000256" key="1">
    <source>
        <dbReference type="ARBA" id="ARBA00004383"/>
    </source>
</evidence>
<keyword evidence="8 11" id="KW-1133">Transmembrane helix</keyword>
<dbReference type="GO" id="GO:0055085">
    <property type="term" value="P:transmembrane transport"/>
    <property type="evidence" value="ECO:0007669"/>
    <property type="project" value="InterPro"/>
</dbReference>
<comment type="similarity">
    <text evidence="2">Belongs to the TonB family.</text>
</comment>
<evidence type="ECO:0000256" key="11">
    <source>
        <dbReference type="SAM" id="Phobius"/>
    </source>
</evidence>
<organism evidence="13 14">
    <name type="scientific">Paraburkholderia fungorum</name>
    <dbReference type="NCBI Taxonomy" id="134537"/>
    <lineage>
        <taxon>Bacteria</taxon>
        <taxon>Pseudomonadati</taxon>
        <taxon>Pseudomonadota</taxon>
        <taxon>Betaproteobacteria</taxon>
        <taxon>Burkholderiales</taxon>
        <taxon>Burkholderiaceae</taxon>
        <taxon>Paraburkholderia</taxon>
    </lineage>
</organism>
<dbReference type="KEGG" id="bfn:OI25_5038"/>
<dbReference type="Proteomes" id="UP000032614">
    <property type="component" value="Chromosome 2"/>
</dbReference>
<accession>A0AAU8TAN5</accession>
<evidence type="ECO:0000256" key="6">
    <source>
        <dbReference type="ARBA" id="ARBA00022692"/>
    </source>
</evidence>
<keyword evidence="4" id="KW-1003">Cell membrane</keyword>
<feature type="domain" description="TonB C-terminal" evidence="12">
    <location>
        <begin position="149"/>
        <end position="241"/>
    </location>
</feature>
<dbReference type="InterPro" id="IPR037682">
    <property type="entry name" value="TonB_C"/>
</dbReference>
<keyword evidence="5" id="KW-0997">Cell inner membrane</keyword>
<dbReference type="Gene3D" id="3.30.1150.10">
    <property type="match status" value="1"/>
</dbReference>
<keyword evidence="6 11" id="KW-0812">Transmembrane</keyword>
<evidence type="ECO:0000256" key="7">
    <source>
        <dbReference type="ARBA" id="ARBA00022927"/>
    </source>
</evidence>
<feature type="region of interest" description="Disordered" evidence="10">
    <location>
        <begin position="98"/>
        <end position="147"/>
    </location>
</feature>
<keyword evidence="3" id="KW-0813">Transport</keyword>
<dbReference type="PANTHER" id="PTHR33446">
    <property type="entry name" value="PROTEIN TONB-RELATED"/>
    <property type="match status" value="1"/>
</dbReference>
<evidence type="ECO:0000259" key="12">
    <source>
        <dbReference type="PROSITE" id="PS52015"/>
    </source>
</evidence>
<dbReference type="Pfam" id="PF03544">
    <property type="entry name" value="TonB_C"/>
    <property type="match status" value="1"/>
</dbReference>
<name>A0AAU8TAN5_9BURK</name>
<feature type="compositionally biased region" description="Pro residues" evidence="10">
    <location>
        <begin position="128"/>
        <end position="140"/>
    </location>
</feature>
<evidence type="ECO:0000313" key="13">
    <source>
        <dbReference type="EMBL" id="AJZ62494.1"/>
    </source>
</evidence>
<dbReference type="InterPro" id="IPR051045">
    <property type="entry name" value="TonB-dependent_transducer"/>
</dbReference>
<protein>
    <recommendedName>
        <fullName evidence="12">TonB C-terminal domain-containing protein</fullName>
    </recommendedName>
</protein>
<dbReference type="RefSeq" id="WP_046571849.1">
    <property type="nucleotide sequence ID" value="NZ_CP010027.1"/>
</dbReference>
<dbReference type="GO" id="GO:0015031">
    <property type="term" value="P:protein transport"/>
    <property type="evidence" value="ECO:0007669"/>
    <property type="project" value="UniProtKB-KW"/>
</dbReference>
<evidence type="ECO:0000256" key="10">
    <source>
        <dbReference type="SAM" id="MobiDB-lite"/>
    </source>
</evidence>
<evidence type="ECO:0000256" key="5">
    <source>
        <dbReference type="ARBA" id="ARBA00022519"/>
    </source>
</evidence>
<dbReference type="AlphaFoldDB" id="A0AAU8TAN5"/>
<evidence type="ECO:0000313" key="14">
    <source>
        <dbReference type="Proteomes" id="UP000032614"/>
    </source>
</evidence>
<feature type="compositionally biased region" description="Low complexity" evidence="10">
    <location>
        <begin position="113"/>
        <end position="127"/>
    </location>
</feature>
<dbReference type="PROSITE" id="PS52015">
    <property type="entry name" value="TONB_CTD"/>
    <property type="match status" value="1"/>
</dbReference>
<feature type="region of interest" description="Disordered" evidence="10">
    <location>
        <begin position="49"/>
        <end position="86"/>
    </location>
</feature>
<evidence type="ECO:0000256" key="2">
    <source>
        <dbReference type="ARBA" id="ARBA00006555"/>
    </source>
</evidence>
<feature type="compositionally biased region" description="Pro residues" evidence="10">
    <location>
        <begin position="58"/>
        <end position="86"/>
    </location>
</feature>
<proteinExistence type="inferred from homology"/>
<evidence type="ECO:0000256" key="9">
    <source>
        <dbReference type="ARBA" id="ARBA00023136"/>
    </source>
</evidence>
<dbReference type="SUPFAM" id="SSF74653">
    <property type="entry name" value="TolA/TonB C-terminal domain"/>
    <property type="match status" value="1"/>
</dbReference>